<feature type="transmembrane region" description="Helical" evidence="1">
    <location>
        <begin position="136"/>
        <end position="161"/>
    </location>
</feature>
<organism evidence="2 3">
    <name type="scientific">Tepidibacter thalassicus DSM 15285</name>
    <dbReference type="NCBI Taxonomy" id="1123350"/>
    <lineage>
        <taxon>Bacteria</taxon>
        <taxon>Bacillati</taxon>
        <taxon>Bacillota</taxon>
        <taxon>Clostridia</taxon>
        <taxon>Peptostreptococcales</taxon>
        <taxon>Peptostreptococcaceae</taxon>
        <taxon>Tepidibacter</taxon>
    </lineage>
</organism>
<evidence type="ECO:0000256" key="1">
    <source>
        <dbReference type="SAM" id="Phobius"/>
    </source>
</evidence>
<keyword evidence="1" id="KW-0812">Transmembrane</keyword>
<dbReference type="Gene3D" id="2.60.320.10">
    <property type="entry name" value="N-utilization substance G protein NusG, insert domain"/>
    <property type="match status" value="1"/>
</dbReference>
<dbReference type="AlphaFoldDB" id="A0A1M5PKW3"/>
<keyword evidence="1" id="KW-0472">Membrane</keyword>
<evidence type="ECO:0000313" key="2">
    <source>
        <dbReference type="EMBL" id="SHH02398.1"/>
    </source>
</evidence>
<dbReference type="InterPro" id="IPR010898">
    <property type="entry name" value="Hpre_diP_synth_I"/>
</dbReference>
<accession>A0A1M5PKW3</accession>
<evidence type="ECO:0000313" key="3">
    <source>
        <dbReference type="Proteomes" id="UP000242520"/>
    </source>
</evidence>
<keyword evidence="3" id="KW-1185">Reference proteome</keyword>
<feature type="transmembrane region" description="Helical" evidence="1">
    <location>
        <begin position="68"/>
        <end position="97"/>
    </location>
</feature>
<dbReference type="Gene3D" id="1.10.1760.20">
    <property type="match status" value="1"/>
</dbReference>
<dbReference type="CDD" id="cd09911">
    <property type="entry name" value="Lin0431_like"/>
    <property type="match status" value="1"/>
</dbReference>
<dbReference type="Proteomes" id="UP000242520">
    <property type="component" value="Unassembled WGS sequence"/>
</dbReference>
<proteinExistence type="predicted"/>
<dbReference type="Pfam" id="PF07009">
    <property type="entry name" value="NusG_II"/>
    <property type="match status" value="1"/>
</dbReference>
<dbReference type="OrthoDB" id="9799095at2"/>
<feature type="transmembrane region" description="Helical" evidence="1">
    <location>
        <begin position="187"/>
        <end position="204"/>
    </location>
</feature>
<keyword evidence="1" id="KW-1133">Transmembrane helix</keyword>
<sequence length="304" mass="33954">MEKTRKLIFMSILVAQSLILYIVEMYMPNPFTAIAPGAKLGLSNIITLISLIFIGFKDTFVVLVIRIILASMFFGGLSAFLYSIAGGILSLVVMGIILKLNKINYGLIGISIIGSIFHNIGQLIMASIIIQNIGIFIYLPVLLLSSIPTGLFVGLVCGFLMKNKNIQNSLNVKGVEFKLYNLKKLDVILIIILIIVNLGIIFNIKNKDDMSEKWVEIVVQGKTYKKVLIQDKSYEEKIKITTKFGYNYVYIHDGGVEIIDADCHDKICIKTGFIDKEGEIIACLPHKMYVKILGENEEVDNVSY</sequence>
<dbReference type="InterPro" id="IPR038690">
    <property type="entry name" value="NusG_2_sf"/>
</dbReference>
<dbReference type="STRING" id="1123350.SAMN02744040_00557"/>
<gene>
    <name evidence="2" type="ORF">SAMN02744040_00557</name>
</gene>
<feature type="transmembrane region" description="Helical" evidence="1">
    <location>
        <begin position="103"/>
        <end position="124"/>
    </location>
</feature>
<feature type="transmembrane region" description="Helical" evidence="1">
    <location>
        <begin position="7"/>
        <end position="27"/>
    </location>
</feature>
<dbReference type="EMBL" id="FQXH01000006">
    <property type="protein sequence ID" value="SHH02398.1"/>
    <property type="molecule type" value="Genomic_DNA"/>
</dbReference>
<protein>
    <submittedName>
        <fullName evidence="2">Uncharacterized membrane protein</fullName>
    </submittedName>
</protein>
<dbReference type="RefSeq" id="WP_072723360.1">
    <property type="nucleotide sequence ID" value="NZ_FQXH01000006.1"/>
</dbReference>
<name>A0A1M5PKW3_9FIRM</name>
<dbReference type="Pfam" id="PF07456">
    <property type="entry name" value="Hpre_diP_synt_I"/>
    <property type="match status" value="1"/>
</dbReference>
<reference evidence="3" key="1">
    <citation type="submission" date="2016-11" db="EMBL/GenBank/DDBJ databases">
        <authorList>
            <person name="Varghese N."/>
            <person name="Submissions S."/>
        </authorList>
    </citation>
    <scope>NUCLEOTIDE SEQUENCE [LARGE SCALE GENOMIC DNA]</scope>
    <source>
        <strain evidence="3">DSM 15285</strain>
    </source>
</reference>